<evidence type="ECO:0000256" key="1">
    <source>
        <dbReference type="ARBA" id="ARBA00018419"/>
    </source>
</evidence>
<dbReference type="Pfam" id="PF00887">
    <property type="entry name" value="ACBP"/>
    <property type="match status" value="1"/>
</dbReference>
<dbReference type="AlphaFoldDB" id="A0A2G8LP08"/>
<dbReference type="OrthoDB" id="4567at2759"/>
<dbReference type="PRINTS" id="PR00689">
    <property type="entry name" value="ACOABINDINGP"/>
</dbReference>
<dbReference type="PROSITE" id="PS51228">
    <property type="entry name" value="ACB_2"/>
    <property type="match status" value="1"/>
</dbReference>
<dbReference type="Gene3D" id="1.25.40.20">
    <property type="entry name" value="Ankyrin repeat-containing domain"/>
    <property type="match status" value="1"/>
</dbReference>
<dbReference type="SUPFAM" id="SSF47027">
    <property type="entry name" value="Acyl-CoA binding protein"/>
    <property type="match status" value="1"/>
</dbReference>
<dbReference type="Gene3D" id="1.20.80.10">
    <property type="match status" value="1"/>
</dbReference>
<comment type="caution">
    <text evidence="7">The sequence shown here is derived from an EMBL/GenBank/DDBJ whole genome shotgun (WGS) entry which is preliminary data.</text>
</comment>
<sequence length="233" mass="26633">MEEYFEEEESELEESFYKAAEHLKSLVDQLPKENLLFFYAHFKQAKNGQCSTKRPGMFDFQGRQKWDAWSKLGGMSRDEAMEKYVEKMDVIDDNWRDSKSRGGLGVGVSTLYRDEGDICESDKTIFDWCKEGNLEEVQRFLSTSPNHLNELDDSGLALIHWACDRGYMEVIDLLLQLGADVNHPDADGQTPLHYVLSFSVGAYTSINSSLKAARQPVQFVSGSMDLFQRLNDK</sequence>
<dbReference type="Pfam" id="PF13637">
    <property type="entry name" value="Ank_4"/>
    <property type="match status" value="1"/>
</dbReference>
<dbReference type="PANTHER" id="PTHR24119:SF0">
    <property type="entry name" value="ACYL-COA-BINDING DOMAIN-CONTAINING PROTEIN 6"/>
    <property type="match status" value="1"/>
</dbReference>
<gene>
    <name evidence="7" type="ORF">BSL78_01009</name>
</gene>
<organism evidence="7 8">
    <name type="scientific">Stichopus japonicus</name>
    <name type="common">Sea cucumber</name>
    <dbReference type="NCBI Taxonomy" id="307972"/>
    <lineage>
        <taxon>Eukaryota</taxon>
        <taxon>Metazoa</taxon>
        <taxon>Echinodermata</taxon>
        <taxon>Eleutherozoa</taxon>
        <taxon>Echinozoa</taxon>
        <taxon>Holothuroidea</taxon>
        <taxon>Aspidochirotacea</taxon>
        <taxon>Aspidochirotida</taxon>
        <taxon>Stichopodidae</taxon>
        <taxon>Apostichopus</taxon>
    </lineage>
</organism>
<dbReference type="PANTHER" id="PTHR24119">
    <property type="entry name" value="ACYL-COA-BINDING DOMAIN-CONTAINING PROTEIN 6"/>
    <property type="match status" value="1"/>
</dbReference>
<dbReference type="InterPro" id="IPR000582">
    <property type="entry name" value="Acyl-CoA-binding_protein"/>
</dbReference>
<keyword evidence="4" id="KW-0446">Lipid-binding</keyword>
<keyword evidence="2" id="KW-0677">Repeat</keyword>
<dbReference type="InterPro" id="IPR014352">
    <property type="entry name" value="FERM/acyl-CoA-bd_prot_sf"/>
</dbReference>
<feature type="domain" description="ACB" evidence="6">
    <location>
        <begin position="12"/>
        <end position="97"/>
    </location>
</feature>
<evidence type="ECO:0000259" key="6">
    <source>
        <dbReference type="PROSITE" id="PS51228"/>
    </source>
</evidence>
<dbReference type="Proteomes" id="UP000230750">
    <property type="component" value="Unassembled WGS sequence"/>
</dbReference>
<keyword evidence="8" id="KW-1185">Reference proteome</keyword>
<evidence type="ECO:0000256" key="3">
    <source>
        <dbReference type="ARBA" id="ARBA00023043"/>
    </source>
</evidence>
<evidence type="ECO:0000256" key="5">
    <source>
        <dbReference type="PROSITE-ProRule" id="PRU00023"/>
    </source>
</evidence>
<dbReference type="PROSITE" id="PS50297">
    <property type="entry name" value="ANK_REP_REGION"/>
    <property type="match status" value="1"/>
</dbReference>
<dbReference type="InterPro" id="IPR035984">
    <property type="entry name" value="Acyl-CoA-binding_sf"/>
</dbReference>
<accession>A0A2G8LP08</accession>
<evidence type="ECO:0000256" key="2">
    <source>
        <dbReference type="ARBA" id="ARBA00022737"/>
    </source>
</evidence>
<reference evidence="7 8" key="1">
    <citation type="journal article" date="2017" name="PLoS Biol.">
        <title>The sea cucumber genome provides insights into morphological evolution and visceral regeneration.</title>
        <authorList>
            <person name="Zhang X."/>
            <person name="Sun L."/>
            <person name="Yuan J."/>
            <person name="Sun Y."/>
            <person name="Gao Y."/>
            <person name="Zhang L."/>
            <person name="Li S."/>
            <person name="Dai H."/>
            <person name="Hamel J.F."/>
            <person name="Liu C."/>
            <person name="Yu Y."/>
            <person name="Liu S."/>
            <person name="Lin W."/>
            <person name="Guo K."/>
            <person name="Jin S."/>
            <person name="Xu P."/>
            <person name="Storey K.B."/>
            <person name="Huan P."/>
            <person name="Zhang T."/>
            <person name="Zhou Y."/>
            <person name="Zhang J."/>
            <person name="Lin C."/>
            <person name="Li X."/>
            <person name="Xing L."/>
            <person name="Huo D."/>
            <person name="Sun M."/>
            <person name="Wang L."/>
            <person name="Mercier A."/>
            <person name="Li F."/>
            <person name="Yang H."/>
            <person name="Xiang J."/>
        </authorList>
    </citation>
    <scope>NUCLEOTIDE SEQUENCE [LARGE SCALE GENOMIC DNA]</scope>
    <source>
        <strain evidence="7">Shaxun</strain>
        <tissue evidence="7">Muscle</tissue>
    </source>
</reference>
<protein>
    <recommendedName>
        <fullName evidence="1">Acyl-CoA-binding domain-containing protein 6</fullName>
    </recommendedName>
</protein>
<dbReference type="SUPFAM" id="SSF48403">
    <property type="entry name" value="Ankyrin repeat"/>
    <property type="match status" value="1"/>
</dbReference>
<evidence type="ECO:0000256" key="4">
    <source>
        <dbReference type="ARBA" id="ARBA00023121"/>
    </source>
</evidence>
<dbReference type="PROSITE" id="PS50088">
    <property type="entry name" value="ANK_REPEAT"/>
    <property type="match status" value="1"/>
</dbReference>
<evidence type="ECO:0000313" key="7">
    <source>
        <dbReference type="EMBL" id="PIK61998.1"/>
    </source>
</evidence>
<feature type="repeat" description="ANK" evidence="5">
    <location>
        <begin position="154"/>
        <end position="186"/>
    </location>
</feature>
<keyword evidence="3 5" id="KW-0040">ANK repeat</keyword>
<dbReference type="SMART" id="SM00248">
    <property type="entry name" value="ANK"/>
    <property type="match status" value="1"/>
</dbReference>
<dbReference type="GO" id="GO:0000062">
    <property type="term" value="F:fatty-acyl-CoA binding"/>
    <property type="evidence" value="ECO:0007669"/>
    <property type="project" value="InterPro"/>
</dbReference>
<dbReference type="InterPro" id="IPR036770">
    <property type="entry name" value="Ankyrin_rpt-contain_sf"/>
</dbReference>
<evidence type="ECO:0000313" key="8">
    <source>
        <dbReference type="Proteomes" id="UP000230750"/>
    </source>
</evidence>
<dbReference type="STRING" id="307972.A0A2G8LP08"/>
<dbReference type="InterPro" id="IPR002110">
    <property type="entry name" value="Ankyrin_rpt"/>
</dbReference>
<dbReference type="EMBL" id="MRZV01000020">
    <property type="protein sequence ID" value="PIK61998.1"/>
    <property type="molecule type" value="Genomic_DNA"/>
</dbReference>
<name>A0A2G8LP08_STIJA</name>
<proteinExistence type="predicted"/>